<evidence type="ECO:0000313" key="8">
    <source>
        <dbReference type="Proteomes" id="UP000215126"/>
    </source>
</evidence>
<dbReference type="KEGG" id="pspu:NA29_05195"/>
<keyword evidence="4" id="KW-0843">Virulence</keyword>
<dbReference type="Pfam" id="PF09599">
    <property type="entry name" value="IpaC_SipC"/>
    <property type="match status" value="1"/>
</dbReference>
<feature type="compositionally biased region" description="Pro residues" evidence="6">
    <location>
        <begin position="186"/>
        <end position="196"/>
    </location>
</feature>
<dbReference type="STRING" id="93222.NA29_05195"/>
<dbReference type="EMBL" id="LT906435">
    <property type="protein sequence ID" value="SNU80991.1"/>
    <property type="molecule type" value="Genomic_DNA"/>
</dbReference>
<reference evidence="7 8" key="1">
    <citation type="submission" date="2017-06" db="EMBL/GenBank/DDBJ databases">
        <authorList>
            <consortium name="Pathogen Informatics"/>
        </authorList>
    </citation>
    <scope>NUCLEOTIDE SEQUENCE [LARGE SCALE GENOMIC DNA]</scope>
    <source>
        <strain evidence="7 8">NCTC13161</strain>
    </source>
</reference>
<protein>
    <recommendedName>
        <fullName evidence="2">Effector protein BipC</fullName>
    </recommendedName>
</protein>
<sequence length="363" mass="38016">MSLAIQDVTYQPLVPMLDVLDKPQSPSSVLTPSLLFTPNLDDEDAQRPSLANPPPHANRLDAIDWLRLQDDRKRIGVDTPAKDGDKDIGSKGLVSDAALVLSLVYTFYVRAYENSVRLRNRMAEVNVDSVMAAADATRRQGDAAMWGGISSGAVQLAFTGMGAFQSLKGLSGERSALKTPTSTPDVTPPPPPPSSPDMPSATNASTAAAGQSPASRRNSMDASVLDDTPPPPPPRPDAVDSVDVPDAPPSATNTDAAPGPDPLNQEAMADNGRRAKTSGQALMMLGSPLAGVTSGASRYSELIAAQDQKVNDSGAQLSKDGVNTLQEQSNRDNSTLTEMLRAFDSVSQASIGSASTIANNLRA</sequence>
<evidence type="ECO:0000256" key="4">
    <source>
        <dbReference type="ARBA" id="ARBA00023026"/>
    </source>
</evidence>
<dbReference type="RefSeq" id="WP_039394675.1">
    <property type="nucleotide sequence ID" value="NZ_CABPRX010000001.1"/>
</dbReference>
<feature type="region of interest" description="Disordered" evidence="6">
    <location>
        <begin position="173"/>
        <end position="267"/>
    </location>
</feature>
<gene>
    <name evidence="7" type="primary">sipC</name>
    <name evidence="7" type="ORF">SAMEA4530655_00175</name>
</gene>
<evidence type="ECO:0000313" key="7">
    <source>
        <dbReference type="EMBL" id="SNU80991.1"/>
    </source>
</evidence>
<dbReference type="PRINTS" id="PR01608">
    <property type="entry name" value="BACINVASINC"/>
</dbReference>
<feature type="compositionally biased region" description="Low complexity" evidence="6">
    <location>
        <begin position="239"/>
        <end position="251"/>
    </location>
</feature>
<comment type="similarity">
    <text evidence="5">Belongs to the SctB/SipC family.</text>
</comment>
<keyword evidence="3" id="KW-0964">Secreted</keyword>
<evidence type="ECO:0000256" key="6">
    <source>
        <dbReference type="SAM" id="MobiDB-lite"/>
    </source>
</evidence>
<comment type="subcellular location">
    <subcellularLocation>
        <location evidence="1">Secreted</location>
    </subcellularLocation>
</comment>
<dbReference type="GeneID" id="88092879"/>
<organism evidence="7 8">
    <name type="scientific">Pandoraea sputorum</name>
    <dbReference type="NCBI Taxonomy" id="93222"/>
    <lineage>
        <taxon>Bacteria</taxon>
        <taxon>Pseudomonadati</taxon>
        <taxon>Pseudomonadota</taxon>
        <taxon>Betaproteobacteria</taxon>
        <taxon>Burkholderiales</taxon>
        <taxon>Burkholderiaceae</taxon>
        <taxon>Pandoraea</taxon>
    </lineage>
</organism>
<evidence type="ECO:0000256" key="3">
    <source>
        <dbReference type="ARBA" id="ARBA00022525"/>
    </source>
</evidence>
<name>A0A239S6E7_9BURK</name>
<evidence type="ECO:0000256" key="1">
    <source>
        <dbReference type="ARBA" id="ARBA00004613"/>
    </source>
</evidence>
<dbReference type="OrthoDB" id="8940144at2"/>
<evidence type="ECO:0000256" key="5">
    <source>
        <dbReference type="ARBA" id="ARBA00035650"/>
    </source>
</evidence>
<keyword evidence="8" id="KW-1185">Reference proteome</keyword>
<evidence type="ECO:0000256" key="2">
    <source>
        <dbReference type="ARBA" id="ARBA00020604"/>
    </source>
</evidence>
<dbReference type="InterPro" id="IPR005427">
    <property type="entry name" value="BipC/SctB"/>
</dbReference>
<dbReference type="GO" id="GO:0005576">
    <property type="term" value="C:extracellular region"/>
    <property type="evidence" value="ECO:0007669"/>
    <property type="project" value="UniProtKB-SubCell"/>
</dbReference>
<dbReference type="AlphaFoldDB" id="A0A239S6E7"/>
<dbReference type="Proteomes" id="UP000215126">
    <property type="component" value="Chromosome 1"/>
</dbReference>
<feature type="compositionally biased region" description="Polar residues" evidence="6">
    <location>
        <begin position="201"/>
        <end position="221"/>
    </location>
</feature>
<accession>A0A239S6E7</accession>
<proteinExistence type="inferred from homology"/>